<organism evidence="1">
    <name type="scientific">marine sediment metagenome</name>
    <dbReference type="NCBI Taxonomy" id="412755"/>
    <lineage>
        <taxon>unclassified sequences</taxon>
        <taxon>metagenomes</taxon>
        <taxon>ecological metagenomes</taxon>
    </lineage>
</organism>
<evidence type="ECO:0000313" key="1">
    <source>
        <dbReference type="EMBL" id="KKN28862.1"/>
    </source>
</evidence>
<accession>A0A0F9PVW6</accession>
<dbReference type="EMBL" id="LAZR01002529">
    <property type="protein sequence ID" value="KKN28862.1"/>
    <property type="molecule type" value="Genomic_DNA"/>
</dbReference>
<reference evidence="1" key="1">
    <citation type="journal article" date="2015" name="Nature">
        <title>Complex archaea that bridge the gap between prokaryotes and eukaryotes.</title>
        <authorList>
            <person name="Spang A."/>
            <person name="Saw J.H."/>
            <person name="Jorgensen S.L."/>
            <person name="Zaremba-Niedzwiedzka K."/>
            <person name="Martijn J."/>
            <person name="Lind A.E."/>
            <person name="van Eijk R."/>
            <person name="Schleper C."/>
            <person name="Guy L."/>
            <person name="Ettema T.J."/>
        </authorList>
    </citation>
    <scope>NUCLEOTIDE SEQUENCE</scope>
</reference>
<gene>
    <name evidence="1" type="ORF">LCGC14_0850020</name>
</gene>
<name>A0A0F9PVW6_9ZZZZ</name>
<proteinExistence type="predicted"/>
<sequence length="49" mass="5542">MTPRLTSIVCGYLPFEDEVIVREHVMSACESWGCYGKVGCPLHEDKLEL</sequence>
<comment type="caution">
    <text evidence="1">The sequence shown here is derived from an EMBL/GenBank/DDBJ whole genome shotgun (WGS) entry which is preliminary data.</text>
</comment>
<protein>
    <submittedName>
        <fullName evidence="1">Uncharacterized protein</fullName>
    </submittedName>
</protein>
<dbReference type="AlphaFoldDB" id="A0A0F9PVW6"/>